<name>W9C4I0_SCLBF</name>
<keyword evidence="2" id="KW-1185">Reference proteome</keyword>
<organism evidence="1 2">
    <name type="scientific">Sclerotinia borealis (strain F-4128)</name>
    <dbReference type="NCBI Taxonomy" id="1432307"/>
    <lineage>
        <taxon>Eukaryota</taxon>
        <taxon>Fungi</taxon>
        <taxon>Dikarya</taxon>
        <taxon>Ascomycota</taxon>
        <taxon>Pezizomycotina</taxon>
        <taxon>Leotiomycetes</taxon>
        <taxon>Helotiales</taxon>
        <taxon>Sclerotiniaceae</taxon>
        <taxon>Sclerotinia</taxon>
    </lineage>
</organism>
<dbReference type="AlphaFoldDB" id="W9C4I0"/>
<proteinExistence type="predicted"/>
<dbReference type="OrthoDB" id="4879928at2759"/>
<evidence type="ECO:0000313" key="1">
    <source>
        <dbReference type="EMBL" id="ESZ91672.1"/>
    </source>
</evidence>
<dbReference type="EMBL" id="AYSA01000470">
    <property type="protein sequence ID" value="ESZ91672.1"/>
    <property type="molecule type" value="Genomic_DNA"/>
</dbReference>
<evidence type="ECO:0000313" key="2">
    <source>
        <dbReference type="Proteomes" id="UP000019487"/>
    </source>
</evidence>
<comment type="caution">
    <text evidence="1">The sequence shown here is derived from an EMBL/GenBank/DDBJ whole genome shotgun (WGS) entry which is preliminary data.</text>
</comment>
<reference evidence="1 2" key="1">
    <citation type="journal article" date="2014" name="Genome Announc.">
        <title>Draft genome sequence of Sclerotinia borealis, a psychrophilic plant pathogenic fungus.</title>
        <authorList>
            <person name="Mardanov A.V."/>
            <person name="Beletsky A.V."/>
            <person name="Kadnikov V.V."/>
            <person name="Ignatov A.N."/>
            <person name="Ravin N.V."/>
        </authorList>
    </citation>
    <scope>NUCLEOTIDE SEQUENCE [LARGE SCALE GENOMIC DNA]</scope>
    <source>
        <strain evidence="2">F-4157</strain>
    </source>
</reference>
<protein>
    <submittedName>
        <fullName evidence="1">Uncharacterized protein</fullName>
    </submittedName>
</protein>
<accession>W9C4I0</accession>
<dbReference type="HOGENOM" id="CLU_2211483_0_0_1"/>
<gene>
    <name evidence="1" type="ORF">SBOR_7929</name>
</gene>
<dbReference type="Proteomes" id="UP000019487">
    <property type="component" value="Unassembled WGS sequence"/>
</dbReference>
<sequence>MTPEGSIRLQQCHLLNRTVIKRFMIQRPDGEQRFFGFQSPSKFRITLSVLSYAESMLCLDIYPNESEYTELGPAACIELVPIQPNRYSRRKDASECPGDLVEGYEAA</sequence>